<feature type="domain" description="Glycosyltransferase 2-like" evidence="6">
    <location>
        <begin position="12"/>
        <end position="147"/>
    </location>
</feature>
<dbReference type="GO" id="GO:0016757">
    <property type="term" value="F:glycosyltransferase activity"/>
    <property type="evidence" value="ECO:0007669"/>
    <property type="project" value="UniProtKB-KW"/>
</dbReference>
<dbReference type="InterPro" id="IPR001173">
    <property type="entry name" value="Glyco_trans_2-like"/>
</dbReference>
<keyword evidence="4" id="KW-0808">Transferase</keyword>
<organism evidence="7">
    <name type="scientific">marine sediment metagenome</name>
    <dbReference type="NCBI Taxonomy" id="412755"/>
    <lineage>
        <taxon>unclassified sequences</taxon>
        <taxon>metagenomes</taxon>
        <taxon>ecological metagenomes</taxon>
    </lineage>
</organism>
<sequence>MRNLRSGIEFIVAIPSYMEADTISFVTKQVDLGLAKYYSNLNSIILNVDNNSEDDTKGAFLSTNTKNPKHYITTPEGVKGKGNNFLNFLKFSKSHSATLKVALTVDADLRSITPEWVKYLGEPILKGYDYTLPLYSRHQFDGTITNHICFPLLYGLLGEHLRQPIGGEFAFSPALMNHWLKQKWNSQARQYGVDIFMALHAIFGNFKICETGLGAKKHKASAPKLGPMFTQVITTLFDLLLSRESSWMSIPMTKPKTKKRFGLQGFGLPQELKIDMRELKDKLREEYYPREKLLKRILSDYASSSLAKMFEHDVYNIDILMWTQLVYQLLFSYRNGSAKARKDIVEALKPLYFTRSVTFDYMTWRYSPKYVEEAILEQAKAFAAQKPYYSGLHVNEAQRKAAK</sequence>
<dbReference type="Pfam" id="PF00535">
    <property type="entry name" value="Glycos_transf_2"/>
    <property type="match status" value="1"/>
</dbReference>
<dbReference type="PANTHER" id="PTHR48090">
    <property type="entry name" value="UNDECAPRENYL-PHOSPHATE 4-DEOXY-4-FORMAMIDO-L-ARABINOSE TRANSFERASE-RELATED"/>
    <property type="match status" value="1"/>
</dbReference>
<evidence type="ECO:0000256" key="1">
    <source>
        <dbReference type="ARBA" id="ARBA00001946"/>
    </source>
</evidence>
<comment type="similarity">
    <text evidence="2">Belongs to the glycosyltransferase 2 family.</text>
</comment>
<comment type="caution">
    <text evidence="7">The sequence shown here is derived from an EMBL/GenBank/DDBJ whole genome shotgun (WGS) entry which is preliminary data.</text>
</comment>
<dbReference type="EMBL" id="LAZR01000378">
    <property type="protein sequence ID" value="KKN71691.1"/>
    <property type="molecule type" value="Genomic_DNA"/>
</dbReference>
<dbReference type="InterPro" id="IPR050256">
    <property type="entry name" value="Glycosyltransferase_2"/>
</dbReference>
<evidence type="ECO:0000313" key="7">
    <source>
        <dbReference type="EMBL" id="KKN71691.1"/>
    </source>
</evidence>
<comment type="cofactor">
    <cofactor evidence="1">
        <name>Mg(2+)</name>
        <dbReference type="ChEBI" id="CHEBI:18420"/>
    </cofactor>
</comment>
<name>A0A0F9VDN5_9ZZZZ</name>
<evidence type="ECO:0000256" key="5">
    <source>
        <dbReference type="ARBA" id="ARBA00022842"/>
    </source>
</evidence>
<evidence type="ECO:0000256" key="4">
    <source>
        <dbReference type="ARBA" id="ARBA00022679"/>
    </source>
</evidence>
<evidence type="ECO:0000259" key="6">
    <source>
        <dbReference type="Pfam" id="PF00535"/>
    </source>
</evidence>
<protein>
    <recommendedName>
        <fullName evidence="6">Glycosyltransferase 2-like domain-containing protein</fullName>
    </recommendedName>
</protein>
<dbReference type="SUPFAM" id="SSF53448">
    <property type="entry name" value="Nucleotide-diphospho-sugar transferases"/>
    <property type="match status" value="1"/>
</dbReference>
<keyword evidence="3" id="KW-0328">Glycosyltransferase</keyword>
<gene>
    <name evidence="7" type="ORF">LCGC14_0418510</name>
</gene>
<evidence type="ECO:0000256" key="2">
    <source>
        <dbReference type="ARBA" id="ARBA00006739"/>
    </source>
</evidence>
<evidence type="ECO:0000256" key="3">
    <source>
        <dbReference type="ARBA" id="ARBA00022676"/>
    </source>
</evidence>
<dbReference type="InterPro" id="IPR029044">
    <property type="entry name" value="Nucleotide-diphossugar_trans"/>
</dbReference>
<dbReference type="PANTHER" id="PTHR48090:SF10">
    <property type="entry name" value="GLUCOSYL-3-PHOSPHOGLYCERATE SYNTHASE"/>
    <property type="match status" value="1"/>
</dbReference>
<proteinExistence type="inferred from homology"/>
<dbReference type="Gene3D" id="3.90.550.10">
    <property type="entry name" value="Spore Coat Polysaccharide Biosynthesis Protein SpsA, Chain A"/>
    <property type="match status" value="1"/>
</dbReference>
<dbReference type="AlphaFoldDB" id="A0A0F9VDN5"/>
<accession>A0A0F9VDN5</accession>
<reference evidence="7" key="1">
    <citation type="journal article" date="2015" name="Nature">
        <title>Complex archaea that bridge the gap between prokaryotes and eukaryotes.</title>
        <authorList>
            <person name="Spang A."/>
            <person name="Saw J.H."/>
            <person name="Jorgensen S.L."/>
            <person name="Zaremba-Niedzwiedzka K."/>
            <person name="Martijn J."/>
            <person name="Lind A.E."/>
            <person name="van Eijk R."/>
            <person name="Schleper C."/>
            <person name="Guy L."/>
            <person name="Ettema T.J."/>
        </authorList>
    </citation>
    <scope>NUCLEOTIDE SEQUENCE</scope>
</reference>
<keyword evidence="5" id="KW-0460">Magnesium</keyword>